<proteinExistence type="predicted"/>
<dbReference type="Pfam" id="PF14099">
    <property type="entry name" value="Polysacc_lyase"/>
    <property type="match status" value="1"/>
</dbReference>
<dbReference type="Proteomes" id="UP000239001">
    <property type="component" value="Unassembled WGS sequence"/>
</dbReference>
<dbReference type="InterPro" id="IPR025975">
    <property type="entry name" value="Polysacc_lyase"/>
</dbReference>
<dbReference type="Gene3D" id="2.60.120.200">
    <property type="match status" value="1"/>
</dbReference>
<sequence>MKRTFWLSFRGLFFLSLLFSLLGGIKTQNNIILKYDFEKRNYTGVNRQYQDKTCSQNRLYIDKSLFQIVDAPGGRKGKAVKHHILNCDERSELVVPVGTLKADSEYWIGWSMYLPKNYNKPGRESYTITQQMGFKNTCWKDVKGANCNNLLKKSDGSIISLKGSPIHALRPSVDGTKLEYHLFNYLQTDSQGRHLFDIKVFTMPSNTEQWQDFVMYLNLSRNSNKARVKLWKNNKLYIDEAVRLLPPGVESLGDWKIGAYNGEPGNGERILYTDNLKVGSKNASFNEVSPQNKSFLQ</sequence>
<dbReference type="EMBL" id="PXOH01000003">
    <property type="protein sequence ID" value="PSF38672.1"/>
    <property type="molecule type" value="Genomic_DNA"/>
</dbReference>
<keyword evidence="2" id="KW-1185">Reference proteome</keyword>
<organism evidence="1 2">
    <name type="scientific">Aphanothece hegewaldii CCALA 016</name>
    <dbReference type="NCBI Taxonomy" id="2107694"/>
    <lineage>
        <taxon>Bacteria</taxon>
        <taxon>Bacillati</taxon>
        <taxon>Cyanobacteriota</taxon>
        <taxon>Cyanophyceae</taxon>
        <taxon>Oscillatoriophycideae</taxon>
        <taxon>Chroococcales</taxon>
        <taxon>Aphanothecaceae</taxon>
        <taxon>Aphanothece</taxon>
    </lineage>
</organism>
<dbReference type="AlphaFoldDB" id="A0A2T1M1T5"/>
<dbReference type="RefSeq" id="WP_106455594.1">
    <property type="nucleotide sequence ID" value="NZ_PXOH01000003.1"/>
</dbReference>
<name>A0A2T1M1T5_9CHRO</name>
<reference evidence="1 2" key="1">
    <citation type="submission" date="2018-03" db="EMBL/GenBank/DDBJ databases">
        <title>The ancient ancestry and fast evolution of plastids.</title>
        <authorList>
            <person name="Moore K.R."/>
            <person name="Magnabosco C."/>
            <person name="Momper L."/>
            <person name="Gold D.A."/>
            <person name="Bosak T."/>
            <person name="Fournier G.P."/>
        </authorList>
    </citation>
    <scope>NUCLEOTIDE SEQUENCE [LARGE SCALE GENOMIC DNA]</scope>
    <source>
        <strain evidence="1 2">CCALA 016</strain>
    </source>
</reference>
<dbReference type="OrthoDB" id="8374536at2"/>
<gene>
    <name evidence="1" type="ORF">C7H19_03965</name>
</gene>
<evidence type="ECO:0000313" key="2">
    <source>
        <dbReference type="Proteomes" id="UP000239001"/>
    </source>
</evidence>
<protein>
    <recommendedName>
        <fullName evidence="3">Polysaccharide lyase-like protein</fullName>
    </recommendedName>
</protein>
<comment type="caution">
    <text evidence="1">The sequence shown here is derived from an EMBL/GenBank/DDBJ whole genome shotgun (WGS) entry which is preliminary data.</text>
</comment>
<evidence type="ECO:0000313" key="1">
    <source>
        <dbReference type="EMBL" id="PSF38672.1"/>
    </source>
</evidence>
<accession>A0A2T1M1T5</accession>
<evidence type="ECO:0008006" key="3">
    <source>
        <dbReference type="Google" id="ProtNLM"/>
    </source>
</evidence>
<reference evidence="1 2" key="2">
    <citation type="submission" date="2018-03" db="EMBL/GenBank/DDBJ databases">
        <authorList>
            <person name="Keele B.F."/>
        </authorList>
    </citation>
    <scope>NUCLEOTIDE SEQUENCE [LARGE SCALE GENOMIC DNA]</scope>
    <source>
        <strain evidence="1 2">CCALA 016</strain>
    </source>
</reference>